<evidence type="ECO:0000313" key="2">
    <source>
        <dbReference type="EMBL" id="RAL08968.1"/>
    </source>
</evidence>
<proteinExistence type="predicted"/>
<gene>
    <name evidence="2" type="ORF">BO97DRAFT_191235</name>
</gene>
<accession>A0A395HQ37</accession>
<evidence type="ECO:0000256" key="1">
    <source>
        <dbReference type="SAM" id="SignalP"/>
    </source>
</evidence>
<dbReference type="AlphaFoldDB" id="A0A395HQ37"/>
<keyword evidence="3" id="KW-1185">Reference proteome</keyword>
<protein>
    <recommendedName>
        <fullName evidence="4">Secreted protein</fullName>
    </recommendedName>
</protein>
<organism evidence="2 3">
    <name type="scientific">Aspergillus homomorphus (strain CBS 101889)</name>
    <dbReference type="NCBI Taxonomy" id="1450537"/>
    <lineage>
        <taxon>Eukaryota</taxon>
        <taxon>Fungi</taxon>
        <taxon>Dikarya</taxon>
        <taxon>Ascomycota</taxon>
        <taxon>Pezizomycotina</taxon>
        <taxon>Eurotiomycetes</taxon>
        <taxon>Eurotiomycetidae</taxon>
        <taxon>Eurotiales</taxon>
        <taxon>Aspergillaceae</taxon>
        <taxon>Aspergillus</taxon>
        <taxon>Aspergillus subgen. Circumdati</taxon>
    </lineage>
</organism>
<dbReference type="EMBL" id="KZ824308">
    <property type="protein sequence ID" value="RAL08968.1"/>
    <property type="molecule type" value="Genomic_DNA"/>
</dbReference>
<name>A0A395HQ37_ASPHC</name>
<sequence>MQKRHGSLPQFLSLSFLLLFPPSSPQQESESHHSSLALGTLPMQIYSWTKHVNACSELSGNTRPVAPFLNRVPPCIRSTTRVITLNPRQQCPK</sequence>
<dbReference type="Proteomes" id="UP000248961">
    <property type="component" value="Unassembled WGS sequence"/>
</dbReference>
<reference evidence="2 3" key="1">
    <citation type="submission" date="2018-02" db="EMBL/GenBank/DDBJ databases">
        <title>The genomes of Aspergillus section Nigri reveals drivers in fungal speciation.</title>
        <authorList>
            <consortium name="DOE Joint Genome Institute"/>
            <person name="Vesth T.C."/>
            <person name="Nybo J."/>
            <person name="Theobald S."/>
            <person name="Brandl J."/>
            <person name="Frisvad J.C."/>
            <person name="Nielsen K.F."/>
            <person name="Lyhne E.K."/>
            <person name="Kogle M.E."/>
            <person name="Kuo A."/>
            <person name="Riley R."/>
            <person name="Clum A."/>
            <person name="Nolan M."/>
            <person name="Lipzen A."/>
            <person name="Salamov A."/>
            <person name="Henrissat B."/>
            <person name="Wiebenga A."/>
            <person name="De vries R.P."/>
            <person name="Grigoriev I.V."/>
            <person name="Mortensen U.H."/>
            <person name="Andersen M.R."/>
            <person name="Baker S.E."/>
        </authorList>
    </citation>
    <scope>NUCLEOTIDE SEQUENCE [LARGE SCALE GENOMIC DNA]</scope>
    <source>
        <strain evidence="2 3">CBS 101889</strain>
    </source>
</reference>
<dbReference type="RefSeq" id="XP_025548122.1">
    <property type="nucleotide sequence ID" value="XM_025690465.1"/>
</dbReference>
<dbReference type="GeneID" id="37194754"/>
<evidence type="ECO:0000313" key="3">
    <source>
        <dbReference type="Proteomes" id="UP000248961"/>
    </source>
</evidence>
<feature type="chain" id="PRO_5017318849" description="Secreted protein" evidence="1">
    <location>
        <begin position="26"/>
        <end position="93"/>
    </location>
</feature>
<dbReference type="VEuPathDB" id="FungiDB:BO97DRAFT_191235"/>
<feature type="signal peptide" evidence="1">
    <location>
        <begin position="1"/>
        <end position="25"/>
    </location>
</feature>
<evidence type="ECO:0008006" key="4">
    <source>
        <dbReference type="Google" id="ProtNLM"/>
    </source>
</evidence>
<keyword evidence="1" id="KW-0732">Signal</keyword>